<feature type="transmembrane region" description="Helical" evidence="4">
    <location>
        <begin position="107"/>
        <end position="131"/>
    </location>
</feature>
<feature type="domain" description="Major facilitator superfamily (MFS) profile" evidence="5">
    <location>
        <begin position="16"/>
        <end position="398"/>
    </location>
</feature>
<reference evidence="6" key="1">
    <citation type="journal article" date="2020" name="Science">
        <title>Unexpected conservation and global transmission of agrobacterial virulence plasmids.</title>
        <authorList>
            <person name="Weisberg A.J."/>
            <person name="Davis E.W. 2nd"/>
            <person name="Tabima J."/>
            <person name="Belcher M.S."/>
            <person name="Miller M."/>
            <person name="Kuo C.H."/>
            <person name="Loper J.E."/>
            <person name="Grunwald N.J."/>
            <person name="Putnam M.L."/>
            <person name="Chang J.H."/>
        </authorList>
    </citation>
    <scope>NUCLEOTIDE SEQUENCE</scope>
    <source>
        <strain evidence="6">17-1853-1a</strain>
    </source>
</reference>
<dbReference type="Proteomes" id="UP000702952">
    <property type="component" value="Unassembled WGS sequence"/>
</dbReference>
<evidence type="ECO:0000256" key="2">
    <source>
        <dbReference type="ARBA" id="ARBA00022989"/>
    </source>
</evidence>
<feature type="transmembrane region" description="Helical" evidence="4">
    <location>
        <begin position="314"/>
        <end position="334"/>
    </location>
</feature>
<feature type="transmembrane region" description="Helical" evidence="4">
    <location>
        <begin position="82"/>
        <end position="101"/>
    </location>
</feature>
<comment type="caution">
    <text evidence="6">The sequence shown here is derived from an EMBL/GenBank/DDBJ whole genome shotgun (WGS) entry which is preliminary data.</text>
</comment>
<dbReference type="Gene3D" id="1.20.1250.20">
    <property type="entry name" value="MFS general substrate transporter like domains"/>
    <property type="match status" value="1"/>
</dbReference>
<dbReference type="PANTHER" id="PTHR11360:SF284">
    <property type="entry name" value="EG:103B4.3 PROTEIN-RELATED"/>
    <property type="match status" value="1"/>
</dbReference>
<evidence type="ECO:0000259" key="5">
    <source>
        <dbReference type="PROSITE" id="PS50850"/>
    </source>
</evidence>
<evidence type="ECO:0000313" key="6">
    <source>
        <dbReference type="EMBL" id="NTC29639.1"/>
    </source>
</evidence>
<dbReference type="InterPro" id="IPR036259">
    <property type="entry name" value="MFS_trans_sf"/>
</dbReference>
<dbReference type="InterPro" id="IPR011701">
    <property type="entry name" value="MFS"/>
</dbReference>
<keyword evidence="1 4" id="KW-0812">Transmembrane</keyword>
<dbReference type="GO" id="GO:0022857">
    <property type="term" value="F:transmembrane transporter activity"/>
    <property type="evidence" value="ECO:0007669"/>
    <property type="project" value="InterPro"/>
</dbReference>
<evidence type="ECO:0000256" key="4">
    <source>
        <dbReference type="SAM" id="Phobius"/>
    </source>
</evidence>
<dbReference type="AlphaFoldDB" id="A0AA44F6U0"/>
<accession>A0AA44F6U0</accession>
<dbReference type="SUPFAM" id="SSF103473">
    <property type="entry name" value="MFS general substrate transporter"/>
    <property type="match status" value="1"/>
</dbReference>
<organism evidence="6 7">
    <name type="scientific">Agrobacterium tumefaciens</name>
    <dbReference type="NCBI Taxonomy" id="358"/>
    <lineage>
        <taxon>Bacteria</taxon>
        <taxon>Pseudomonadati</taxon>
        <taxon>Pseudomonadota</taxon>
        <taxon>Alphaproteobacteria</taxon>
        <taxon>Hyphomicrobiales</taxon>
        <taxon>Rhizobiaceae</taxon>
        <taxon>Rhizobium/Agrobacterium group</taxon>
        <taxon>Agrobacterium</taxon>
        <taxon>Agrobacterium tumefaciens complex</taxon>
    </lineage>
</organism>
<feature type="transmembrane region" description="Helical" evidence="4">
    <location>
        <begin position="143"/>
        <end position="164"/>
    </location>
</feature>
<evidence type="ECO:0000256" key="3">
    <source>
        <dbReference type="ARBA" id="ARBA00023136"/>
    </source>
</evidence>
<feature type="transmembrane region" description="Helical" evidence="4">
    <location>
        <begin position="220"/>
        <end position="238"/>
    </location>
</feature>
<proteinExistence type="predicted"/>
<dbReference type="RefSeq" id="WP_174018761.1">
    <property type="nucleotide sequence ID" value="NZ_JAAMAW010000021.1"/>
</dbReference>
<feature type="transmembrane region" description="Helical" evidence="4">
    <location>
        <begin position="284"/>
        <end position="302"/>
    </location>
</feature>
<feature type="transmembrane region" description="Helical" evidence="4">
    <location>
        <begin position="258"/>
        <end position="277"/>
    </location>
</feature>
<dbReference type="EMBL" id="JAAMAY010000027">
    <property type="protein sequence ID" value="NTC29639.1"/>
    <property type="molecule type" value="Genomic_DNA"/>
</dbReference>
<dbReference type="Pfam" id="PF07690">
    <property type="entry name" value="MFS_1"/>
    <property type="match status" value="1"/>
</dbReference>
<sequence length="417" mass="43499">MIQLRNPHAEGMRSHVVLAATVTATAVAAGVNVMPIFLADSLIREMNWSEPTLFAGISIGMILSALAAPVSFYLISQFGLRTVMVGALVTLLLGLLGSAVADSAATLALVWIVSAAAGGCLSPMVIGAVVTSRYYPHHCGATSSLYFSAALLGPSLALPLTLLITAPVRWHALVIAASAVAAVLVGVMALIPKHASFPRTRNHEFTRVAGIGAMAKNPNFWLLLFMTIVCGVTSSGLVDNHLVSLCRSQGLPPQTGASAVAFSALAALLGGLIFGICADRFTGLWLLASYFLGRSILLIWLPKTSLSFEELAQFSILYGLDWAATMPALMRVAVRSFGAQGIAPVMSILALAHHASGAATTFLVSVAGPQFYASGFIAGGVFCLITAFLLVATSPLIRTGEGLSLRFSLQGGQMRKS</sequence>
<keyword evidence="3 4" id="KW-0472">Membrane</keyword>
<feature type="transmembrane region" description="Helical" evidence="4">
    <location>
        <begin position="341"/>
        <end position="365"/>
    </location>
</feature>
<protein>
    <submittedName>
        <fullName evidence="6">MFS transporter</fullName>
    </submittedName>
</protein>
<dbReference type="PANTHER" id="PTHR11360">
    <property type="entry name" value="MONOCARBOXYLATE TRANSPORTER"/>
    <property type="match status" value="1"/>
</dbReference>
<dbReference type="InterPro" id="IPR020846">
    <property type="entry name" value="MFS_dom"/>
</dbReference>
<feature type="transmembrane region" description="Helical" evidence="4">
    <location>
        <begin position="53"/>
        <end position="75"/>
    </location>
</feature>
<keyword evidence="2 4" id="KW-1133">Transmembrane helix</keyword>
<feature type="transmembrane region" description="Helical" evidence="4">
    <location>
        <begin position="170"/>
        <end position="191"/>
    </location>
</feature>
<gene>
    <name evidence="6" type="ORF">G6M46_15990</name>
</gene>
<name>A0AA44F6U0_AGRTU</name>
<evidence type="ECO:0000256" key="1">
    <source>
        <dbReference type="ARBA" id="ARBA00022692"/>
    </source>
</evidence>
<dbReference type="PROSITE" id="PS50850">
    <property type="entry name" value="MFS"/>
    <property type="match status" value="1"/>
</dbReference>
<dbReference type="InterPro" id="IPR050327">
    <property type="entry name" value="Proton-linked_MCT"/>
</dbReference>
<feature type="transmembrane region" description="Helical" evidence="4">
    <location>
        <begin position="371"/>
        <end position="397"/>
    </location>
</feature>
<evidence type="ECO:0000313" key="7">
    <source>
        <dbReference type="Proteomes" id="UP000702952"/>
    </source>
</evidence>